<feature type="region of interest" description="Disordered" evidence="1">
    <location>
        <begin position="1"/>
        <end position="20"/>
    </location>
</feature>
<organism evidence="2 3">
    <name type="scientific">Streptomyces europaeiscabiei</name>
    <dbReference type="NCBI Taxonomy" id="146819"/>
    <lineage>
        <taxon>Bacteria</taxon>
        <taxon>Bacillati</taxon>
        <taxon>Actinomycetota</taxon>
        <taxon>Actinomycetes</taxon>
        <taxon>Kitasatosporales</taxon>
        <taxon>Streptomycetaceae</taxon>
        <taxon>Streptomyces</taxon>
    </lineage>
</organism>
<feature type="compositionally biased region" description="Basic and acidic residues" evidence="1">
    <location>
        <begin position="11"/>
        <end position="20"/>
    </location>
</feature>
<proteinExistence type="predicted"/>
<reference evidence="2 3" key="1">
    <citation type="journal article" date="2023" name="Microb. Genom.">
        <title>Mesoterricola silvestris gen. nov., sp. nov., Mesoterricola sediminis sp. nov., Geothrix oryzae sp. nov., Geothrix edaphica sp. nov., Geothrix rubra sp. nov., and Geothrix limicola sp. nov., six novel members of Acidobacteriota isolated from soils.</title>
        <authorList>
            <person name="Weisberg A.J."/>
            <person name="Pearce E."/>
            <person name="Kramer C.G."/>
            <person name="Chang J.H."/>
            <person name="Clarke C.R."/>
        </authorList>
    </citation>
    <scope>NUCLEOTIDE SEQUENCE [LARGE SCALE GENOMIC DNA]</scope>
    <source>
        <strain evidence="2 3">ID09-01A</strain>
    </source>
</reference>
<evidence type="ECO:0008006" key="4">
    <source>
        <dbReference type="Google" id="ProtNLM"/>
    </source>
</evidence>
<dbReference type="Proteomes" id="UP001271274">
    <property type="component" value="Unassembled WGS sequence"/>
</dbReference>
<dbReference type="EMBL" id="JARAYU010000010">
    <property type="protein sequence ID" value="MDX3703232.1"/>
    <property type="molecule type" value="Genomic_DNA"/>
</dbReference>
<accession>A0ABU4NM97</accession>
<sequence length="170" mass="18919">MGLFDKLSGTKHPDDGVAPRSAEEVRAALLGLNRPDVPYVIREGAAEGAHLVAEWRLAEPAWQAVFTESQLSRAVRIRMRLVQEGHEVRALEEGREVTRVGNPPKLKISGAYSRGPNRAVSRRYSIQRGDSGRLEATETFRFDSADLRDPLRDAVLTSGWTWRGVVFGKL</sequence>
<name>A0ABU4NM97_9ACTN</name>
<evidence type="ECO:0000313" key="3">
    <source>
        <dbReference type="Proteomes" id="UP001271274"/>
    </source>
</evidence>
<gene>
    <name evidence="2" type="ORF">PV662_26420</name>
</gene>
<protein>
    <recommendedName>
        <fullName evidence="4">DUF4178 domain-containing protein</fullName>
    </recommendedName>
</protein>
<comment type="caution">
    <text evidence="2">The sequence shown here is derived from an EMBL/GenBank/DDBJ whole genome shotgun (WGS) entry which is preliminary data.</text>
</comment>
<dbReference type="RefSeq" id="WP_319062823.1">
    <property type="nucleotide sequence ID" value="NZ_JARAUT010000013.1"/>
</dbReference>
<keyword evidence="3" id="KW-1185">Reference proteome</keyword>
<evidence type="ECO:0000256" key="1">
    <source>
        <dbReference type="SAM" id="MobiDB-lite"/>
    </source>
</evidence>
<evidence type="ECO:0000313" key="2">
    <source>
        <dbReference type="EMBL" id="MDX3703232.1"/>
    </source>
</evidence>